<dbReference type="Proteomes" id="UP000829999">
    <property type="component" value="Chromosome 3"/>
</dbReference>
<keyword evidence="2" id="KW-0645">Protease</keyword>
<dbReference type="PROSITE" id="PS50240">
    <property type="entry name" value="TRYPSIN_DOM"/>
    <property type="match status" value="1"/>
</dbReference>
<dbReference type="InterPro" id="IPR001254">
    <property type="entry name" value="Trypsin_dom"/>
</dbReference>
<dbReference type="Pfam" id="PF00089">
    <property type="entry name" value="Trypsin"/>
    <property type="match status" value="1"/>
</dbReference>
<dbReference type="InterPro" id="IPR050430">
    <property type="entry name" value="Peptidase_S1"/>
</dbReference>
<comment type="similarity">
    <text evidence="1">Belongs to the peptidase S1 family.</text>
</comment>
<feature type="domain" description="Peptidase S1" evidence="7">
    <location>
        <begin position="26"/>
        <end position="278"/>
    </location>
</feature>
<keyword evidence="6" id="KW-0732">Signal</keyword>
<dbReference type="Gene3D" id="2.40.10.10">
    <property type="entry name" value="Trypsin-like serine proteases"/>
    <property type="match status" value="1"/>
</dbReference>
<evidence type="ECO:0000313" key="9">
    <source>
        <dbReference type="RefSeq" id="XP_050561096.1"/>
    </source>
</evidence>
<dbReference type="RefSeq" id="XP_050561096.1">
    <property type="nucleotide sequence ID" value="XM_050705139.1"/>
</dbReference>
<dbReference type="PANTHER" id="PTHR24276:SF98">
    <property type="entry name" value="FI18310P1-RELATED"/>
    <property type="match status" value="1"/>
</dbReference>
<reference evidence="9" key="1">
    <citation type="submission" date="2025-08" db="UniProtKB">
        <authorList>
            <consortium name="RefSeq"/>
        </authorList>
    </citation>
    <scope>IDENTIFICATION</scope>
    <source>
        <tissue evidence="9">Whole larval tissue</tissue>
    </source>
</reference>
<keyword evidence="4" id="KW-0720">Serine protease</keyword>
<evidence type="ECO:0000256" key="3">
    <source>
        <dbReference type="ARBA" id="ARBA00022801"/>
    </source>
</evidence>
<name>A0A9R0E9W3_SPOFR</name>
<dbReference type="SUPFAM" id="SSF50494">
    <property type="entry name" value="Trypsin-like serine proteases"/>
    <property type="match status" value="1"/>
</dbReference>
<evidence type="ECO:0000256" key="4">
    <source>
        <dbReference type="ARBA" id="ARBA00022825"/>
    </source>
</evidence>
<dbReference type="GO" id="GO:0006508">
    <property type="term" value="P:proteolysis"/>
    <property type="evidence" value="ECO:0007669"/>
    <property type="project" value="UniProtKB-KW"/>
</dbReference>
<proteinExistence type="inferred from homology"/>
<dbReference type="InterPro" id="IPR018114">
    <property type="entry name" value="TRYPSIN_HIS"/>
</dbReference>
<accession>A0A9R0E9W3</accession>
<dbReference type="InterPro" id="IPR009003">
    <property type="entry name" value="Peptidase_S1_PA"/>
</dbReference>
<keyword evidence="3" id="KW-0378">Hydrolase</keyword>
<dbReference type="InterPro" id="IPR001314">
    <property type="entry name" value="Peptidase_S1A"/>
</dbReference>
<dbReference type="InterPro" id="IPR043504">
    <property type="entry name" value="Peptidase_S1_PA_chymotrypsin"/>
</dbReference>
<dbReference type="AlphaFoldDB" id="A0A9R0E9W3"/>
<feature type="signal peptide" evidence="6">
    <location>
        <begin position="1"/>
        <end position="19"/>
    </location>
</feature>
<dbReference type="PANTHER" id="PTHR24276">
    <property type="entry name" value="POLYSERASE-RELATED"/>
    <property type="match status" value="1"/>
</dbReference>
<dbReference type="GeneID" id="118274182"/>
<evidence type="ECO:0000256" key="5">
    <source>
        <dbReference type="ARBA" id="ARBA00023157"/>
    </source>
</evidence>
<keyword evidence="8" id="KW-1185">Reference proteome</keyword>
<evidence type="ECO:0000256" key="6">
    <source>
        <dbReference type="SAM" id="SignalP"/>
    </source>
</evidence>
<organism evidence="8 9">
    <name type="scientific">Spodoptera frugiperda</name>
    <name type="common">Fall armyworm</name>
    <dbReference type="NCBI Taxonomy" id="7108"/>
    <lineage>
        <taxon>Eukaryota</taxon>
        <taxon>Metazoa</taxon>
        <taxon>Ecdysozoa</taxon>
        <taxon>Arthropoda</taxon>
        <taxon>Hexapoda</taxon>
        <taxon>Insecta</taxon>
        <taxon>Pterygota</taxon>
        <taxon>Neoptera</taxon>
        <taxon>Endopterygota</taxon>
        <taxon>Lepidoptera</taxon>
        <taxon>Glossata</taxon>
        <taxon>Ditrysia</taxon>
        <taxon>Noctuoidea</taxon>
        <taxon>Noctuidae</taxon>
        <taxon>Amphipyrinae</taxon>
        <taxon>Spodoptera</taxon>
    </lineage>
</organism>
<keyword evidence="5" id="KW-1015">Disulfide bond</keyword>
<evidence type="ECO:0000256" key="2">
    <source>
        <dbReference type="ARBA" id="ARBA00022670"/>
    </source>
</evidence>
<dbReference type="SMART" id="SM00020">
    <property type="entry name" value="Tryp_SPc"/>
    <property type="match status" value="1"/>
</dbReference>
<evidence type="ECO:0000313" key="8">
    <source>
        <dbReference type="Proteomes" id="UP000829999"/>
    </source>
</evidence>
<feature type="chain" id="PRO_5040366622" evidence="6">
    <location>
        <begin position="20"/>
        <end position="283"/>
    </location>
</feature>
<sequence length="283" mass="31022">MCFIIVSLFIATLVLHASSRNPALRIIGGSDVAEDELPYVGRLRLHHVVKNQGIAIFTKRKHICTCSMFTPNWALTAGHCITPFLITSSIEKDGVMMKDEYYIAYGPLEKNHTSQILQWYRHPGYLGKNFPFRLVNDIGLIKTEETVLSQYGHISALDSTSLLGLEATVTGYGLMKIAEVIAAADFFEKPLQKLDVVVTKCSPSFQGVRPRMCVSRRCGQLEALCPGDSGGPLLHASGIVGVNSAAPGFACFVDIQFLELGDITPTSPFIDWISDVINRETSA</sequence>
<gene>
    <name evidence="9" type="primary">LOC118274182</name>
</gene>
<dbReference type="GO" id="GO:0004252">
    <property type="term" value="F:serine-type endopeptidase activity"/>
    <property type="evidence" value="ECO:0007669"/>
    <property type="project" value="InterPro"/>
</dbReference>
<evidence type="ECO:0000259" key="7">
    <source>
        <dbReference type="PROSITE" id="PS50240"/>
    </source>
</evidence>
<dbReference type="PRINTS" id="PR00722">
    <property type="entry name" value="CHYMOTRYPSIN"/>
</dbReference>
<evidence type="ECO:0000256" key="1">
    <source>
        <dbReference type="ARBA" id="ARBA00007664"/>
    </source>
</evidence>
<dbReference type="PROSITE" id="PS00134">
    <property type="entry name" value="TRYPSIN_HIS"/>
    <property type="match status" value="1"/>
</dbReference>
<protein>
    <submittedName>
        <fullName evidence="9">Trypsin-2-like</fullName>
    </submittedName>
</protein>